<evidence type="ECO:0000313" key="2">
    <source>
        <dbReference type="Proteomes" id="UP000234626"/>
    </source>
</evidence>
<evidence type="ECO:0008006" key="3">
    <source>
        <dbReference type="Google" id="ProtNLM"/>
    </source>
</evidence>
<evidence type="ECO:0000313" key="1">
    <source>
        <dbReference type="EMBL" id="PLR51204.1"/>
    </source>
</evidence>
<dbReference type="SUPFAM" id="SSF141452">
    <property type="entry name" value="Hcp1-like"/>
    <property type="match status" value="1"/>
</dbReference>
<proteinExistence type="predicted"/>
<dbReference type="InterPro" id="IPR008514">
    <property type="entry name" value="T6SS_Hcp"/>
</dbReference>
<dbReference type="NCBIfam" id="TIGR03344">
    <property type="entry name" value="VI_effect_Hcp1"/>
    <property type="match status" value="1"/>
</dbReference>
<keyword evidence="2" id="KW-1185">Reference proteome</keyword>
<dbReference type="AlphaFoldDB" id="A0A2N5EPK0"/>
<name>A0A2N5EPK0_9GAMM</name>
<reference evidence="1 2" key="1">
    <citation type="submission" date="2017-12" db="EMBL/GenBank/DDBJ databases">
        <title>Characterization of six clinical isolates of Enterochimera gen. nov., a novel genus of the Yersiniaciae family and the three species Enterochimera arupensis sp. nov., Enterochimera coloradensis sp. nov, and Enterochimera californica sp. nov.</title>
        <authorList>
            <person name="Rossi A."/>
            <person name="Fisher M."/>
        </authorList>
    </citation>
    <scope>NUCLEOTIDE SEQUENCE [LARGE SCALE GENOMIC DNA]</scope>
    <source>
        <strain evidence="1 2">2016Iso1</strain>
    </source>
</reference>
<organism evidence="1 2">
    <name type="scientific">Chimaeribacter arupi</name>
    <dbReference type="NCBI Taxonomy" id="2060066"/>
    <lineage>
        <taxon>Bacteria</taxon>
        <taxon>Pseudomonadati</taxon>
        <taxon>Pseudomonadota</taxon>
        <taxon>Gammaproteobacteria</taxon>
        <taxon>Enterobacterales</taxon>
        <taxon>Yersiniaceae</taxon>
        <taxon>Chimaeribacter</taxon>
    </lineage>
</organism>
<dbReference type="Proteomes" id="UP000234626">
    <property type="component" value="Unassembled WGS sequence"/>
</dbReference>
<sequence>MMFAYMWLKDENGEPVPGSVKEAGKEGSCEILGMDYDIGISANHDVQPPVLTRRRGPVHVEKPLDRATPWLQEAIDTGRKLGEIKIMCYRNEKARQEDQPFSMTFTGVQLTSIFVNIGPGFENGTPPHSMLETLGFRYDAFIWKDEQGDVVYEDPGDENPGEAA</sequence>
<dbReference type="InterPro" id="IPR036624">
    <property type="entry name" value="Hcp1-lik_sf"/>
</dbReference>
<gene>
    <name evidence="1" type="ORF">CYR34_08425</name>
</gene>
<dbReference type="EMBL" id="PJZK01000006">
    <property type="protein sequence ID" value="PLR51204.1"/>
    <property type="molecule type" value="Genomic_DNA"/>
</dbReference>
<dbReference type="Pfam" id="PF05638">
    <property type="entry name" value="T6SS_HCP"/>
    <property type="match status" value="1"/>
</dbReference>
<dbReference type="Gene3D" id="2.30.110.20">
    <property type="entry name" value="Hcp1-like"/>
    <property type="match status" value="1"/>
</dbReference>
<dbReference type="OrthoDB" id="5674026at2"/>
<dbReference type="RefSeq" id="WP_101827774.1">
    <property type="nucleotide sequence ID" value="NZ_JAWJZE010000008.1"/>
</dbReference>
<accession>A0A2N5EPK0</accession>
<protein>
    <recommendedName>
        <fullName evidence="3">Type VI secretion system tube protein Hcp</fullName>
    </recommendedName>
</protein>
<comment type="caution">
    <text evidence="1">The sequence shown here is derived from an EMBL/GenBank/DDBJ whole genome shotgun (WGS) entry which is preliminary data.</text>
</comment>